<organism evidence="5 6">
    <name type="scientific">Oceanibaculum pacificum</name>
    <dbReference type="NCBI Taxonomy" id="580166"/>
    <lineage>
        <taxon>Bacteria</taxon>
        <taxon>Pseudomonadati</taxon>
        <taxon>Pseudomonadota</taxon>
        <taxon>Alphaproteobacteria</taxon>
        <taxon>Rhodospirillales</taxon>
        <taxon>Oceanibaculaceae</taxon>
        <taxon>Oceanibaculum</taxon>
    </lineage>
</organism>
<dbReference type="GO" id="GO:0016491">
    <property type="term" value="F:oxidoreductase activity"/>
    <property type="evidence" value="ECO:0007669"/>
    <property type="project" value="UniProtKB-KW"/>
</dbReference>
<name>A0A154WGN9_9PROT</name>
<dbReference type="InterPro" id="IPR016166">
    <property type="entry name" value="FAD-bd_PCMH"/>
</dbReference>
<protein>
    <submittedName>
        <fullName evidence="5">Xanthine dehydrogenase</fullName>
    </submittedName>
</protein>
<evidence type="ECO:0000313" key="5">
    <source>
        <dbReference type="EMBL" id="KZD12694.1"/>
    </source>
</evidence>
<evidence type="ECO:0000313" key="6">
    <source>
        <dbReference type="Proteomes" id="UP000076400"/>
    </source>
</evidence>
<dbReference type="InterPro" id="IPR016169">
    <property type="entry name" value="FAD-bd_PCMH_sub2"/>
</dbReference>
<dbReference type="SUPFAM" id="SSF55447">
    <property type="entry name" value="CO dehydrogenase flavoprotein C-terminal domain-like"/>
    <property type="match status" value="1"/>
</dbReference>
<dbReference type="EMBL" id="LPXN01000005">
    <property type="protein sequence ID" value="KZD12694.1"/>
    <property type="molecule type" value="Genomic_DNA"/>
</dbReference>
<feature type="domain" description="FAD-binding PCMH-type" evidence="4">
    <location>
        <begin position="1"/>
        <end position="171"/>
    </location>
</feature>
<dbReference type="InterPro" id="IPR002346">
    <property type="entry name" value="Mopterin_DH_FAD-bd"/>
</dbReference>
<evidence type="ECO:0000256" key="1">
    <source>
        <dbReference type="ARBA" id="ARBA00022630"/>
    </source>
</evidence>
<evidence type="ECO:0000256" key="3">
    <source>
        <dbReference type="ARBA" id="ARBA00023002"/>
    </source>
</evidence>
<sequence>MSEGRYLRPQRLDEAVDALKGGGWNLVAGGTDHYPARVVEQRPEDILDLTGLTDLRGIGEFPDHFRIGALTRWTDLIEAPLPGWFDGLKQAAREVGGVQIQNRGTIAGNLCNASPAADGVPALLSLDASVELASAGGVRILPLADFILGNRKTARRPHELMTAILTPKPARPARARFLKLGARRYLVISIVMVAGLLEVEEGRVAGARLAVGSCSAGAQRLPALEAALTGQPADAGLAMLATPEHLAGLSPIDDIRADAGYRRDAALILVRRCLADLGGLR</sequence>
<keyword evidence="3" id="KW-0560">Oxidoreductase</keyword>
<dbReference type="Pfam" id="PF03450">
    <property type="entry name" value="CO_deh_flav_C"/>
    <property type="match status" value="1"/>
</dbReference>
<evidence type="ECO:0000259" key="4">
    <source>
        <dbReference type="PROSITE" id="PS51387"/>
    </source>
</evidence>
<dbReference type="PANTHER" id="PTHR42659">
    <property type="entry name" value="XANTHINE DEHYDROGENASE SUBUNIT C-RELATED"/>
    <property type="match status" value="1"/>
</dbReference>
<reference evidence="5 6" key="1">
    <citation type="submission" date="2015-12" db="EMBL/GenBank/DDBJ databases">
        <title>Genome sequence of Oceanibaculum pacificum MCCC 1A02656.</title>
        <authorList>
            <person name="Lu L."/>
            <person name="Lai Q."/>
            <person name="Shao Z."/>
            <person name="Qian P."/>
        </authorList>
    </citation>
    <scope>NUCLEOTIDE SEQUENCE [LARGE SCALE GENOMIC DNA]</scope>
    <source>
        <strain evidence="5 6">MCCC 1A02656</strain>
    </source>
</reference>
<dbReference type="Gene3D" id="3.30.390.50">
    <property type="entry name" value="CO dehydrogenase flavoprotein, C-terminal domain"/>
    <property type="match status" value="1"/>
</dbReference>
<accession>A0A154WGN9</accession>
<dbReference type="Gene3D" id="3.30.465.10">
    <property type="match status" value="1"/>
</dbReference>
<keyword evidence="1" id="KW-0285">Flavoprotein</keyword>
<dbReference type="SMART" id="SM01092">
    <property type="entry name" value="CO_deh_flav_C"/>
    <property type="match status" value="1"/>
</dbReference>
<dbReference type="PROSITE" id="PS51387">
    <property type="entry name" value="FAD_PCMH"/>
    <property type="match status" value="1"/>
</dbReference>
<dbReference type="InterPro" id="IPR036683">
    <property type="entry name" value="CO_DH_flav_C_dom_sf"/>
</dbReference>
<dbReference type="SUPFAM" id="SSF56176">
    <property type="entry name" value="FAD-binding/transporter-associated domain-like"/>
    <property type="match status" value="1"/>
</dbReference>
<dbReference type="InterPro" id="IPR005107">
    <property type="entry name" value="CO_DH_flav_C"/>
</dbReference>
<keyword evidence="6" id="KW-1185">Reference proteome</keyword>
<keyword evidence="2" id="KW-0274">FAD</keyword>
<dbReference type="AlphaFoldDB" id="A0A154WGN9"/>
<dbReference type="PANTHER" id="PTHR42659:SF2">
    <property type="entry name" value="XANTHINE DEHYDROGENASE SUBUNIT C-RELATED"/>
    <property type="match status" value="1"/>
</dbReference>
<dbReference type="InterPro" id="IPR051312">
    <property type="entry name" value="Diverse_Substr_Oxidored"/>
</dbReference>
<evidence type="ECO:0000256" key="2">
    <source>
        <dbReference type="ARBA" id="ARBA00022827"/>
    </source>
</evidence>
<dbReference type="InterPro" id="IPR036318">
    <property type="entry name" value="FAD-bd_PCMH-like_sf"/>
</dbReference>
<dbReference type="OrthoDB" id="9814706at2"/>
<proteinExistence type="predicted"/>
<dbReference type="RefSeq" id="WP_067551527.1">
    <property type="nucleotide sequence ID" value="NZ_LPXN01000005.1"/>
</dbReference>
<dbReference type="Pfam" id="PF00941">
    <property type="entry name" value="FAD_binding_5"/>
    <property type="match status" value="1"/>
</dbReference>
<dbReference type="Proteomes" id="UP000076400">
    <property type="component" value="Unassembled WGS sequence"/>
</dbReference>
<gene>
    <name evidence="5" type="ORF">AUP43_15490</name>
</gene>
<dbReference type="STRING" id="580166.AUP43_15490"/>
<dbReference type="GO" id="GO:0071949">
    <property type="term" value="F:FAD binding"/>
    <property type="evidence" value="ECO:0007669"/>
    <property type="project" value="InterPro"/>
</dbReference>
<comment type="caution">
    <text evidence="5">The sequence shown here is derived from an EMBL/GenBank/DDBJ whole genome shotgun (WGS) entry which is preliminary data.</text>
</comment>